<gene>
    <name evidence="1" type="ORF">SAMN02746066_02991</name>
</gene>
<dbReference type="OrthoDB" id="3176754at2"/>
<dbReference type="RefSeq" id="WP_073289150.1">
    <property type="nucleotide sequence ID" value="NZ_FRCP01000015.1"/>
</dbReference>
<sequence length="286" mass="33934">MEQISCLNFCDIMNYLNQEEETIEAIIKKTAKKAGFEHVERIYIGSYFCAQYFLHMDDILFDDIVTQAKNMKIQVTLVIPVIPQKDLNTVLKKLEGYSEYFEDCLDEITVNDYGMLAYIHENYEVRLNMGRLFMKDYRDPRYPAYFKTVLKPKIFTKYLIRLIEQYQIDGMEFELTHVSINFENKPKGIVIGVHTPFCYMTVGQICEYASINKQIEKKFRPNQSCAKECQETIIRYDMQDGREWIRVGRAIYFDNRDCEIEGVSKYREIYFPVEWEGFINEDISST</sequence>
<organism evidence="1 2">
    <name type="scientific">Anaerosporobacter mobilis DSM 15930</name>
    <dbReference type="NCBI Taxonomy" id="1120996"/>
    <lineage>
        <taxon>Bacteria</taxon>
        <taxon>Bacillati</taxon>
        <taxon>Bacillota</taxon>
        <taxon>Clostridia</taxon>
        <taxon>Lachnospirales</taxon>
        <taxon>Lachnospiraceae</taxon>
        <taxon>Anaerosporobacter</taxon>
    </lineage>
</organism>
<dbReference type="STRING" id="1120996.SAMN02746066_02991"/>
<reference evidence="1 2" key="1">
    <citation type="submission" date="2016-11" db="EMBL/GenBank/DDBJ databases">
        <authorList>
            <person name="Jaros S."/>
            <person name="Januszkiewicz K."/>
            <person name="Wedrychowicz H."/>
        </authorList>
    </citation>
    <scope>NUCLEOTIDE SEQUENCE [LARGE SCALE GENOMIC DNA]</scope>
    <source>
        <strain evidence="1 2">DSM 15930</strain>
    </source>
</reference>
<dbReference type="EMBL" id="FRCP01000015">
    <property type="protein sequence ID" value="SHM71360.1"/>
    <property type="molecule type" value="Genomic_DNA"/>
</dbReference>
<dbReference type="Proteomes" id="UP000184038">
    <property type="component" value="Unassembled WGS sequence"/>
</dbReference>
<accession>A0A1M7L0X2</accession>
<name>A0A1M7L0X2_9FIRM</name>
<evidence type="ECO:0000313" key="2">
    <source>
        <dbReference type="Proteomes" id="UP000184038"/>
    </source>
</evidence>
<protein>
    <submittedName>
        <fullName evidence="1">Uncharacterized protein</fullName>
    </submittedName>
</protein>
<dbReference type="AlphaFoldDB" id="A0A1M7L0X2"/>
<keyword evidence="2" id="KW-1185">Reference proteome</keyword>
<proteinExistence type="predicted"/>
<evidence type="ECO:0000313" key="1">
    <source>
        <dbReference type="EMBL" id="SHM71360.1"/>
    </source>
</evidence>